<dbReference type="OrthoDB" id="5893944at2759"/>
<protein>
    <submittedName>
        <fullName evidence="1">Uncharacterized protein</fullName>
    </submittedName>
</protein>
<keyword evidence="2" id="KW-1185">Reference proteome</keyword>
<evidence type="ECO:0000313" key="1">
    <source>
        <dbReference type="EMBL" id="RCN43720.1"/>
    </source>
</evidence>
<comment type="caution">
    <text evidence="1">The sequence shown here is derived from an EMBL/GenBank/DDBJ whole genome shotgun (WGS) entry which is preliminary data.</text>
</comment>
<accession>A0A368GKZ9</accession>
<organism evidence="1 2">
    <name type="scientific">Ancylostoma caninum</name>
    <name type="common">Dog hookworm</name>
    <dbReference type="NCBI Taxonomy" id="29170"/>
    <lineage>
        <taxon>Eukaryota</taxon>
        <taxon>Metazoa</taxon>
        <taxon>Ecdysozoa</taxon>
        <taxon>Nematoda</taxon>
        <taxon>Chromadorea</taxon>
        <taxon>Rhabditida</taxon>
        <taxon>Rhabditina</taxon>
        <taxon>Rhabditomorpha</taxon>
        <taxon>Strongyloidea</taxon>
        <taxon>Ancylostomatidae</taxon>
        <taxon>Ancylostomatinae</taxon>
        <taxon>Ancylostoma</taxon>
    </lineage>
</organism>
<proteinExistence type="predicted"/>
<name>A0A368GKZ9_ANCCA</name>
<dbReference type="EMBL" id="JOJR01000148">
    <property type="protein sequence ID" value="RCN43720.1"/>
    <property type="molecule type" value="Genomic_DNA"/>
</dbReference>
<dbReference type="Proteomes" id="UP000252519">
    <property type="component" value="Unassembled WGS sequence"/>
</dbReference>
<dbReference type="AlphaFoldDB" id="A0A368GKZ9"/>
<evidence type="ECO:0000313" key="2">
    <source>
        <dbReference type="Proteomes" id="UP000252519"/>
    </source>
</evidence>
<gene>
    <name evidence="1" type="ORF">ANCCAN_10284</name>
</gene>
<reference evidence="1 2" key="1">
    <citation type="submission" date="2014-10" db="EMBL/GenBank/DDBJ databases">
        <title>Draft genome of the hookworm Ancylostoma caninum.</title>
        <authorList>
            <person name="Mitreva M."/>
        </authorList>
    </citation>
    <scope>NUCLEOTIDE SEQUENCE [LARGE SCALE GENOMIC DNA]</scope>
    <source>
        <strain evidence="1 2">Baltimore</strain>
    </source>
</reference>
<sequence length="137" mass="15992">MARYEYEVCAYYRRKPLTCIMDFLDFQKGEDLPEPAPAYLHLTFSSSSVVTVYFDPSVSSRIQGHNRGCEVFICHLAAFYGDCIKKRVKQHMPFISFDELRFDGTFELKLFENLNRAIYEISLSRNGIIPRSEKDKL</sequence>